<keyword evidence="1" id="KW-0812">Transmembrane</keyword>
<proteinExistence type="predicted"/>
<protein>
    <recommendedName>
        <fullName evidence="4">DUF3995 domain-containing protein</fullName>
    </recommendedName>
</protein>
<accession>A0ABQ2F1I6</accession>
<organism evidence="2 3">
    <name type="scientific">Deinococcus malanensis</name>
    <dbReference type="NCBI Taxonomy" id="1706855"/>
    <lineage>
        <taxon>Bacteria</taxon>
        <taxon>Thermotogati</taxon>
        <taxon>Deinococcota</taxon>
        <taxon>Deinococci</taxon>
        <taxon>Deinococcales</taxon>
        <taxon>Deinococcaceae</taxon>
        <taxon>Deinococcus</taxon>
    </lineage>
</organism>
<feature type="transmembrane region" description="Helical" evidence="1">
    <location>
        <begin position="49"/>
        <end position="67"/>
    </location>
</feature>
<reference evidence="3" key="1">
    <citation type="journal article" date="2019" name="Int. J. Syst. Evol. Microbiol.">
        <title>The Global Catalogue of Microorganisms (GCM) 10K type strain sequencing project: providing services to taxonomists for standard genome sequencing and annotation.</title>
        <authorList>
            <consortium name="The Broad Institute Genomics Platform"/>
            <consortium name="The Broad Institute Genome Sequencing Center for Infectious Disease"/>
            <person name="Wu L."/>
            <person name="Ma J."/>
        </authorList>
    </citation>
    <scope>NUCLEOTIDE SEQUENCE [LARGE SCALE GENOMIC DNA]</scope>
    <source>
        <strain evidence="3">JCM 30331</strain>
    </source>
</reference>
<name>A0ABQ2F1I6_9DEIO</name>
<evidence type="ECO:0000313" key="2">
    <source>
        <dbReference type="EMBL" id="GGK32386.1"/>
    </source>
</evidence>
<dbReference type="EMBL" id="BMPP01000012">
    <property type="protein sequence ID" value="GGK32386.1"/>
    <property type="molecule type" value="Genomic_DNA"/>
</dbReference>
<evidence type="ECO:0000313" key="3">
    <source>
        <dbReference type="Proteomes" id="UP000647587"/>
    </source>
</evidence>
<dbReference type="InterPro" id="IPR025058">
    <property type="entry name" value="DUF3995"/>
</dbReference>
<gene>
    <name evidence="2" type="ORF">GCM10008955_27840</name>
</gene>
<evidence type="ECO:0000256" key="1">
    <source>
        <dbReference type="SAM" id="Phobius"/>
    </source>
</evidence>
<feature type="transmembrane region" description="Helical" evidence="1">
    <location>
        <begin position="12"/>
        <end position="29"/>
    </location>
</feature>
<keyword evidence="1" id="KW-0472">Membrane</keyword>
<sequence>MTLVPSDFQPLVRLAGFMVAGVFLLRGVLGYALPTQAYSGQDFVRLNRVMYSPLCLALGGMTLLALLG</sequence>
<keyword evidence="1" id="KW-1133">Transmembrane helix</keyword>
<keyword evidence="3" id="KW-1185">Reference proteome</keyword>
<comment type="caution">
    <text evidence="2">The sequence shown here is derived from an EMBL/GenBank/DDBJ whole genome shotgun (WGS) entry which is preliminary data.</text>
</comment>
<dbReference type="Proteomes" id="UP000647587">
    <property type="component" value="Unassembled WGS sequence"/>
</dbReference>
<evidence type="ECO:0008006" key="4">
    <source>
        <dbReference type="Google" id="ProtNLM"/>
    </source>
</evidence>
<dbReference type="Pfam" id="PF13160">
    <property type="entry name" value="DUF3995"/>
    <property type="match status" value="1"/>
</dbReference>